<feature type="compositionally biased region" description="Low complexity" evidence="1">
    <location>
        <begin position="1826"/>
        <end position="1837"/>
    </location>
</feature>
<organism evidence="2 3">
    <name type="scientific">Allacma fusca</name>
    <dbReference type="NCBI Taxonomy" id="39272"/>
    <lineage>
        <taxon>Eukaryota</taxon>
        <taxon>Metazoa</taxon>
        <taxon>Ecdysozoa</taxon>
        <taxon>Arthropoda</taxon>
        <taxon>Hexapoda</taxon>
        <taxon>Collembola</taxon>
        <taxon>Symphypleona</taxon>
        <taxon>Sminthuridae</taxon>
        <taxon>Allacma</taxon>
    </lineage>
</organism>
<protein>
    <recommendedName>
        <fullName evidence="4">Nuclear pore complex protein Nup214</fullName>
    </recommendedName>
</protein>
<evidence type="ECO:0000313" key="3">
    <source>
        <dbReference type="Proteomes" id="UP000708208"/>
    </source>
</evidence>
<feature type="region of interest" description="Disordered" evidence="1">
    <location>
        <begin position="1270"/>
        <end position="1304"/>
    </location>
</feature>
<dbReference type="Pfam" id="PF13634">
    <property type="entry name" value="Nucleoporin_FG"/>
    <property type="match status" value="7"/>
</dbReference>
<dbReference type="Proteomes" id="UP000708208">
    <property type="component" value="Unassembled WGS sequence"/>
</dbReference>
<reference evidence="2" key="1">
    <citation type="submission" date="2021-06" db="EMBL/GenBank/DDBJ databases">
        <authorList>
            <person name="Hodson N. C."/>
            <person name="Mongue J. A."/>
            <person name="Jaron S. K."/>
        </authorList>
    </citation>
    <scope>NUCLEOTIDE SEQUENCE</scope>
</reference>
<evidence type="ECO:0008006" key="4">
    <source>
        <dbReference type="Google" id="ProtNLM"/>
    </source>
</evidence>
<dbReference type="OrthoDB" id="248320at2759"/>
<feature type="region of interest" description="Disordered" evidence="1">
    <location>
        <begin position="1803"/>
        <end position="1851"/>
    </location>
</feature>
<dbReference type="InterPro" id="IPR025574">
    <property type="entry name" value="Nucleoporin_FG_rpt"/>
</dbReference>
<keyword evidence="3" id="KW-1185">Reference proteome</keyword>
<feature type="region of interest" description="Disordered" evidence="1">
    <location>
        <begin position="1675"/>
        <end position="1711"/>
    </location>
</feature>
<comment type="caution">
    <text evidence="2">The sequence shown here is derived from an EMBL/GenBank/DDBJ whole genome shotgun (WGS) entry which is preliminary data.</text>
</comment>
<feature type="compositionally biased region" description="Polar residues" evidence="1">
    <location>
        <begin position="1838"/>
        <end position="1851"/>
    </location>
</feature>
<feature type="compositionally biased region" description="Low complexity" evidence="1">
    <location>
        <begin position="1684"/>
        <end position="1700"/>
    </location>
</feature>
<feature type="compositionally biased region" description="Polar residues" evidence="1">
    <location>
        <begin position="1273"/>
        <end position="1290"/>
    </location>
</feature>
<accession>A0A8J2KMX1</accession>
<name>A0A8J2KMX1_9HEXA</name>
<evidence type="ECO:0000313" key="2">
    <source>
        <dbReference type="EMBL" id="CAG7815972.1"/>
    </source>
</evidence>
<proteinExistence type="predicted"/>
<gene>
    <name evidence="2" type="ORF">AFUS01_LOCUS26616</name>
</gene>
<dbReference type="GO" id="GO:0005643">
    <property type="term" value="C:nuclear pore"/>
    <property type="evidence" value="ECO:0007669"/>
    <property type="project" value="UniProtKB-ARBA"/>
</dbReference>
<dbReference type="EMBL" id="CAJVCH010357878">
    <property type="protein sequence ID" value="CAG7815972.1"/>
    <property type="molecule type" value="Genomic_DNA"/>
</dbReference>
<evidence type="ECO:0000256" key="1">
    <source>
        <dbReference type="SAM" id="MobiDB-lite"/>
    </source>
</evidence>
<sequence>MSAQVVTSEDAAEQNKSLQFRLIKSFEDLITEEGISSGHCLEISQRYGVTFILHNGGLRVVESKGLLVNNSLPPVIRNNVEVIGLSSDDSLLAIGSGSNVSIFETKAFCLQPTAAPVRCSFVVSKSGGTTSQLAWNPADTRLIAALSHDGNVLLIRVLDNWSIEAVFASDPSFRCMSWSPKGKQLVVGGTNAIVQLKLDLKEAKKIPLPPGQELVSIHWLSTLQFLATFQPSSRDDLKIMLLTLSKTASPLYKDFGDVFLSDDFSSIKVLSKHIPPWRVHLLGSSTSSDIIVVSHDPSQPTSDMVVQEIDDRYRAALPLDHFCRGIGIYLGCSESVVVNGDDLQACPLLVLLSQKGLVTLFRVVNEGFDSIHVPAAELINIVSVVNPPVVQPTLVTPAPAVSGAPIFGNLNIGAPTALKSSLAISTPGIAHVGAGLSTATSVPSAIFGLASAKSVTAVAPNTGTASLASKNLFGSLPTSTAVPPTFGFTSTSKLEDKSDGIKSSAFGQIVGTQSQGGGGDAPSLVVAPTSFQAAKDTPTPKSATKALEYKHLLEQLKQFHIRYNNFKKLHLQQSKNQLDAINQYFAKLDSQILKDLHKMSDFASDIVETTNGQKEEVDGLYINMQNLFTKIEFGLIAAEKSKDSKYLLLLRAQPIDPVSMAKLTKVEKSYIYLRNQLKEARRHFYYQEQNFRPLQGSMSVDFIFQTMANHALIIQNLHRQALELRRRISEQQIQLITTTGNANVTLDDIASGISHLKLKPNKQDENNILAKPPVVYRKDKLSQLKRWAGHTLITRIPVTGAIDPYLPIAQVRKIRLNPESLTDNVDVQPVVSSAVPEFKQEAKEAAFTINAKIETPKSSLFSAPNNINFSASGATSGPQLSFFSSASSFSSSASTTVTSKPAQILEYPVSTSGGEVASSAFTRAFGTISAPSNFGSTSFSTTTTKSSVFGTVSPPANKQVSIFGGGSVSTASSAISAFSFTSSQAPTSLFSSIQPTTEPKTTVPFPVSTATFPTATATSTVSFITTSGPATSSVLGSQLFGTKSAATTTTTASFFGSASPVSLFGAPKTVEPVSIFASTKTADESLSFGIPKAKDELPVVDSIVTTIGEVKTDVSSIKTAYTLAGLSMTTAPTSTSAVSSTSTSLFGTKAAPLFGQPVVTSSFTGSKPFGSGTSLFGTTTTASSDFGSSSSAFGNASIFGGATQALKTEGTTTPTATATATKMPLFGLPKPPLVTSTLSIEQSDKVAEPITTSLPTPTSTASVVSTIPLATPADSSTTTGTVLPPGSSTQEAEEKQTESVVADSMKAPSAISTASENTSSLFGSMSLTTSAPSLFGSTEPKGVTSIFGGDSSSSGTASIFGKPSTTTADSLFGTTGSSSLFGTPVTAANLFGAPATTANLFGTPVTTEPTTTPSLFASSGATTSLFESPTAAGTTTSPSIFGAPASTSIFGTPAVSVFETNTPTAFGSGSVVSSVTTPSLFGTPTTTAPSTLFGLSDSKPPGASIFGGTPSVFGVSNTSGTDTKQIFGSPATTPATAGQSVFGAPAFGSPGFGTPTAATSPGLFGAPFGSSGTTLIKPAATVFGGAQTGSVFGASATATTTASAFGSSSPTSPAFGGGAVFGGSPAFGSTIKPSSFGSSSIFGGGTSAAGPTFGALAGSGTPAPNATFGTPAVFGSPQQQPQKSAFGGAAPFGSPPAFGAQPQSQSLFGSPAFGATGGSAFGQQQPLSSAFGGGAVFGGSPAFGSTAKTATFGASNTPSIFGGGVDNSNTSFGNVASTQPAFGSSQSTAGGFGAAPQSSFGSFNSFGQAPTQPAFGGSAFGGGFTQQDQSQQKQPQQKTASFGGSSFSSWR</sequence>